<keyword evidence="5" id="KW-1185">Reference proteome</keyword>
<feature type="signal peptide" evidence="2">
    <location>
        <begin position="1"/>
        <end position="24"/>
    </location>
</feature>
<keyword evidence="1 2" id="KW-0732">Signal</keyword>
<proteinExistence type="predicted"/>
<dbReference type="Proteomes" id="UP000503840">
    <property type="component" value="Unassembled WGS sequence"/>
</dbReference>
<name>A0A7J0BNS6_9BACT</name>
<dbReference type="Gene3D" id="3.40.50.2300">
    <property type="match status" value="2"/>
</dbReference>
<evidence type="ECO:0000313" key="5">
    <source>
        <dbReference type="Proteomes" id="UP000503840"/>
    </source>
</evidence>
<gene>
    <name evidence="4" type="ORF">DSM101010T_36740</name>
</gene>
<feature type="chain" id="PRO_5029890757" evidence="2">
    <location>
        <begin position="25"/>
        <end position="365"/>
    </location>
</feature>
<dbReference type="RefSeq" id="WP_174406916.1">
    <property type="nucleotide sequence ID" value="NZ_BLVO01000016.1"/>
</dbReference>
<dbReference type="Pfam" id="PF02608">
    <property type="entry name" value="Bmp"/>
    <property type="match status" value="1"/>
</dbReference>
<accession>A0A7J0BNS6</accession>
<dbReference type="PANTHER" id="PTHR43208:SF1">
    <property type="entry name" value="ABC TRANSPORTER SUBSTRATE-BINDING PROTEIN"/>
    <property type="match status" value="1"/>
</dbReference>
<dbReference type="InterPro" id="IPR003760">
    <property type="entry name" value="PnrA-like"/>
</dbReference>
<evidence type="ECO:0000256" key="1">
    <source>
        <dbReference type="ARBA" id="ARBA00022729"/>
    </source>
</evidence>
<reference evidence="4 5" key="1">
    <citation type="submission" date="2020-05" db="EMBL/GenBank/DDBJ databases">
        <title>Draft genome sequence of Desulfovibrio sp. strain HN2T.</title>
        <authorList>
            <person name="Ueno A."/>
            <person name="Tamazawa S."/>
            <person name="Tamamura S."/>
            <person name="Murakami T."/>
            <person name="Kiyama T."/>
            <person name="Inomata H."/>
            <person name="Amano Y."/>
            <person name="Miyakawa K."/>
            <person name="Tamaki H."/>
            <person name="Naganuma T."/>
            <person name="Kaneko K."/>
        </authorList>
    </citation>
    <scope>NUCLEOTIDE SEQUENCE [LARGE SCALE GENOMIC DNA]</scope>
    <source>
        <strain evidence="4 5">HN2</strain>
    </source>
</reference>
<dbReference type="PANTHER" id="PTHR43208">
    <property type="entry name" value="ABC TRANSPORTER SUBSTRATE-BINDING PROTEIN"/>
    <property type="match status" value="1"/>
</dbReference>
<evidence type="ECO:0000259" key="3">
    <source>
        <dbReference type="Pfam" id="PF02608"/>
    </source>
</evidence>
<dbReference type="InterPro" id="IPR052910">
    <property type="entry name" value="ABC-Purine-Binding"/>
</dbReference>
<evidence type="ECO:0000256" key="2">
    <source>
        <dbReference type="SAM" id="SignalP"/>
    </source>
</evidence>
<feature type="domain" description="ABC transporter substrate-binding protein PnrA-like" evidence="3">
    <location>
        <begin position="28"/>
        <end position="316"/>
    </location>
</feature>
<dbReference type="GO" id="GO:0005886">
    <property type="term" value="C:plasma membrane"/>
    <property type="evidence" value="ECO:0007669"/>
    <property type="project" value="InterPro"/>
</dbReference>
<dbReference type="AlphaFoldDB" id="A0A7J0BNS6"/>
<dbReference type="CDD" id="cd19963">
    <property type="entry name" value="PBP1_BMP-like"/>
    <property type="match status" value="1"/>
</dbReference>
<evidence type="ECO:0000313" key="4">
    <source>
        <dbReference type="EMBL" id="GFM35309.1"/>
    </source>
</evidence>
<comment type="caution">
    <text evidence="4">The sequence shown here is derived from an EMBL/GenBank/DDBJ whole genome shotgun (WGS) entry which is preliminary data.</text>
</comment>
<sequence length="365" mass="39209">MIKRIITVLMAAALLACAALPAMAQAAKVKVAFAMLGTVDDRGWNTAHSKGIDYLKAQLGDQIELSITENVGPQDAERVIRNYAQQGYDIIFGNSFPHMDAIERVAAEYPNIKFEHCSGYKMAANLSNYFVRLYQAEYLAGYTAGLMGFKNVGTVATHPIPEPIRGINAFTIGLKKGLTEAGVKFDPKKVNTVVWMKSWEDPIKETTLAETLAGRGHDLIRQMADTPESSLAACSQGVPAIGYGTDAASFGADCVLTSTTVNWGPYYVATIKSVIDGTWKAQAYWGGFDKDGVRLAPFNKAVPADVQAKVNAEMAKLQKGEDHIFAGPVVDQSGKVTIPAGSQATDGDLLSMMYLIEGVSGSIPQ</sequence>
<dbReference type="PROSITE" id="PS51257">
    <property type="entry name" value="PROKAR_LIPOPROTEIN"/>
    <property type="match status" value="1"/>
</dbReference>
<dbReference type="EMBL" id="BLVO01000016">
    <property type="protein sequence ID" value="GFM35309.1"/>
    <property type="molecule type" value="Genomic_DNA"/>
</dbReference>
<organism evidence="4 5">
    <name type="scientific">Desulfovibrio subterraneus</name>
    <dbReference type="NCBI Taxonomy" id="2718620"/>
    <lineage>
        <taxon>Bacteria</taxon>
        <taxon>Pseudomonadati</taxon>
        <taxon>Thermodesulfobacteriota</taxon>
        <taxon>Desulfovibrionia</taxon>
        <taxon>Desulfovibrionales</taxon>
        <taxon>Desulfovibrionaceae</taxon>
        <taxon>Desulfovibrio</taxon>
    </lineage>
</organism>
<protein>
    <submittedName>
        <fullName evidence="4">BMP family ABC transporter substrate-binding protein</fullName>
    </submittedName>
</protein>